<dbReference type="OrthoDB" id="5242752at2"/>
<dbReference type="AlphaFoldDB" id="A0A1M5S675"/>
<dbReference type="Pfam" id="PF00672">
    <property type="entry name" value="HAMP"/>
    <property type="match status" value="1"/>
</dbReference>
<evidence type="ECO:0000313" key="14">
    <source>
        <dbReference type="EMBL" id="SHH33778.1"/>
    </source>
</evidence>
<protein>
    <recommendedName>
        <fullName evidence="3">histidine kinase</fullName>
        <ecNumber evidence="3">2.7.13.3</ecNumber>
    </recommendedName>
</protein>
<dbReference type="STRING" id="1206085.SAMN05443575_3745"/>
<evidence type="ECO:0000256" key="5">
    <source>
        <dbReference type="ARBA" id="ARBA00022679"/>
    </source>
</evidence>
<dbReference type="PROSITE" id="PS50109">
    <property type="entry name" value="HIS_KIN"/>
    <property type="match status" value="1"/>
</dbReference>
<dbReference type="InterPro" id="IPR005467">
    <property type="entry name" value="His_kinase_dom"/>
</dbReference>
<keyword evidence="5" id="KW-0808">Transferase</keyword>
<dbReference type="EC" id="2.7.13.3" evidence="3"/>
<dbReference type="Gene3D" id="3.30.565.10">
    <property type="entry name" value="Histidine kinase-like ATPase, C-terminal domain"/>
    <property type="match status" value="1"/>
</dbReference>
<evidence type="ECO:0000256" key="1">
    <source>
        <dbReference type="ARBA" id="ARBA00000085"/>
    </source>
</evidence>
<keyword evidence="15" id="KW-1185">Reference proteome</keyword>
<feature type="domain" description="Histidine kinase" evidence="12">
    <location>
        <begin position="265"/>
        <end position="479"/>
    </location>
</feature>
<dbReference type="SUPFAM" id="SSF158472">
    <property type="entry name" value="HAMP domain-like"/>
    <property type="match status" value="1"/>
</dbReference>
<dbReference type="Pfam" id="PF00512">
    <property type="entry name" value="HisKA"/>
    <property type="match status" value="1"/>
</dbReference>
<dbReference type="GO" id="GO:0000155">
    <property type="term" value="F:phosphorelay sensor kinase activity"/>
    <property type="evidence" value="ECO:0007669"/>
    <property type="project" value="InterPro"/>
</dbReference>
<evidence type="ECO:0000256" key="10">
    <source>
        <dbReference type="ARBA" id="ARBA00023136"/>
    </source>
</evidence>
<dbReference type="InterPro" id="IPR036890">
    <property type="entry name" value="HATPase_C_sf"/>
</dbReference>
<evidence type="ECO:0000256" key="2">
    <source>
        <dbReference type="ARBA" id="ARBA00004236"/>
    </source>
</evidence>
<comment type="subcellular location">
    <subcellularLocation>
        <location evidence="2">Cell membrane</location>
    </subcellularLocation>
</comment>
<keyword evidence="7 14" id="KW-0418">Kinase</keyword>
<dbReference type="SMART" id="SM00304">
    <property type="entry name" value="HAMP"/>
    <property type="match status" value="1"/>
</dbReference>
<dbReference type="Gene3D" id="1.10.287.130">
    <property type="match status" value="1"/>
</dbReference>
<dbReference type="SUPFAM" id="SSF55874">
    <property type="entry name" value="ATPase domain of HSP90 chaperone/DNA topoisomerase II/histidine kinase"/>
    <property type="match status" value="1"/>
</dbReference>
<gene>
    <name evidence="14" type="ORF">SAMN05443575_3745</name>
</gene>
<dbReference type="Pfam" id="PF02518">
    <property type="entry name" value="HATPase_c"/>
    <property type="match status" value="1"/>
</dbReference>
<keyword evidence="8" id="KW-1133">Transmembrane helix</keyword>
<feature type="compositionally biased region" description="Pro residues" evidence="11">
    <location>
        <begin position="108"/>
        <end position="130"/>
    </location>
</feature>
<dbReference type="PRINTS" id="PR00344">
    <property type="entry name" value="BCTRLSENSOR"/>
</dbReference>
<feature type="region of interest" description="Disordered" evidence="11">
    <location>
        <begin position="86"/>
        <end position="135"/>
    </location>
</feature>
<reference evidence="14 15" key="1">
    <citation type="submission" date="2016-11" db="EMBL/GenBank/DDBJ databases">
        <authorList>
            <person name="Jaros S."/>
            <person name="Januszkiewicz K."/>
            <person name="Wedrychowicz H."/>
        </authorList>
    </citation>
    <scope>NUCLEOTIDE SEQUENCE [LARGE SCALE GENOMIC DNA]</scope>
    <source>
        <strain evidence="14 15">DSM 45627</strain>
    </source>
</reference>
<evidence type="ECO:0000259" key="12">
    <source>
        <dbReference type="PROSITE" id="PS50109"/>
    </source>
</evidence>
<keyword evidence="6" id="KW-0812">Transmembrane</keyword>
<dbReference type="InterPro" id="IPR050428">
    <property type="entry name" value="TCS_sensor_his_kinase"/>
</dbReference>
<dbReference type="SMART" id="SM00388">
    <property type="entry name" value="HisKA"/>
    <property type="match status" value="1"/>
</dbReference>
<evidence type="ECO:0000256" key="7">
    <source>
        <dbReference type="ARBA" id="ARBA00022777"/>
    </source>
</evidence>
<evidence type="ECO:0000256" key="4">
    <source>
        <dbReference type="ARBA" id="ARBA00022553"/>
    </source>
</evidence>
<dbReference type="EMBL" id="FQVU01000005">
    <property type="protein sequence ID" value="SHH33778.1"/>
    <property type="molecule type" value="Genomic_DNA"/>
</dbReference>
<dbReference type="SMART" id="SM00387">
    <property type="entry name" value="HATPase_c"/>
    <property type="match status" value="1"/>
</dbReference>
<dbReference type="SUPFAM" id="SSF47384">
    <property type="entry name" value="Homodimeric domain of signal transducing histidine kinase"/>
    <property type="match status" value="1"/>
</dbReference>
<evidence type="ECO:0000259" key="13">
    <source>
        <dbReference type="PROSITE" id="PS50885"/>
    </source>
</evidence>
<dbReference type="PROSITE" id="PS50885">
    <property type="entry name" value="HAMP"/>
    <property type="match status" value="1"/>
</dbReference>
<keyword evidence="10" id="KW-0472">Membrane</keyword>
<dbReference type="InterPro" id="IPR003660">
    <property type="entry name" value="HAMP_dom"/>
</dbReference>
<accession>A0A1M5S675</accession>
<dbReference type="GO" id="GO:0005886">
    <property type="term" value="C:plasma membrane"/>
    <property type="evidence" value="ECO:0007669"/>
    <property type="project" value="UniProtKB-SubCell"/>
</dbReference>
<dbReference type="CDD" id="cd06225">
    <property type="entry name" value="HAMP"/>
    <property type="match status" value="1"/>
</dbReference>
<organism evidence="14 15">
    <name type="scientific">Jatrophihabitans endophyticus</name>
    <dbReference type="NCBI Taxonomy" id="1206085"/>
    <lineage>
        <taxon>Bacteria</taxon>
        <taxon>Bacillati</taxon>
        <taxon>Actinomycetota</taxon>
        <taxon>Actinomycetes</taxon>
        <taxon>Jatrophihabitantales</taxon>
        <taxon>Jatrophihabitantaceae</taxon>
        <taxon>Jatrophihabitans</taxon>
    </lineage>
</organism>
<evidence type="ECO:0000256" key="11">
    <source>
        <dbReference type="SAM" id="MobiDB-lite"/>
    </source>
</evidence>
<feature type="domain" description="HAMP" evidence="13">
    <location>
        <begin position="197"/>
        <end position="250"/>
    </location>
</feature>
<dbReference type="RefSeq" id="WP_073391899.1">
    <property type="nucleotide sequence ID" value="NZ_FQVU01000005.1"/>
</dbReference>
<dbReference type="InterPro" id="IPR036097">
    <property type="entry name" value="HisK_dim/P_sf"/>
</dbReference>
<comment type="catalytic activity">
    <reaction evidence="1">
        <text>ATP + protein L-histidine = ADP + protein N-phospho-L-histidine.</text>
        <dbReference type="EC" id="2.7.13.3"/>
    </reaction>
</comment>
<name>A0A1M5S675_9ACTN</name>
<dbReference type="InterPro" id="IPR003661">
    <property type="entry name" value="HisK_dim/P_dom"/>
</dbReference>
<dbReference type="PANTHER" id="PTHR45436">
    <property type="entry name" value="SENSOR HISTIDINE KINASE YKOH"/>
    <property type="match status" value="1"/>
</dbReference>
<proteinExistence type="predicted"/>
<keyword evidence="9" id="KW-0902">Two-component regulatory system</keyword>
<sequence>MVRRRPGSLRGRVVLGVLALLAVLLSGLFVTVDVILSARLHADLRTRLTDRVALADQLDGALSAQQLVDRLRGDGVSSLLCDADSTSRAGGSANGLTCVRGDSGPAGPAAPPPSRRPGQPPRSGGGPPPRATANSTVQTAGDVLFVRTTLPSTGQVLTLSVDSSQVGSTLRGLVLLEVVGGAVALALAALLLFRVVGIALRPLDDMTALARRIAGGDRGRRLRTGRPDTELGRTAAAFDDMLDELETAVATAAAAEARQRALLGDVSHELRTPLTGLAATTELLLRDEPDRAERENAYVTLVRETHRANRLVDDLLTMARLDTGVPLDTARIDLVDVVEHEVERLRLLAPGLDVTVAAPPAVPVQGDPARLGQVMANLLGNARRAAGATGRVTVDVARCERGWCVDVADSGPGVPSADAERIFERLVRLDASRSRDSGGFGLGLPIARAAARAHHGDLVLAPRRGGEGARFRLTLPAADA</sequence>
<evidence type="ECO:0000313" key="15">
    <source>
        <dbReference type="Proteomes" id="UP000186132"/>
    </source>
</evidence>
<evidence type="ECO:0000256" key="6">
    <source>
        <dbReference type="ARBA" id="ARBA00022692"/>
    </source>
</evidence>
<evidence type="ECO:0000256" key="8">
    <source>
        <dbReference type="ARBA" id="ARBA00022989"/>
    </source>
</evidence>
<dbReference type="Proteomes" id="UP000186132">
    <property type="component" value="Unassembled WGS sequence"/>
</dbReference>
<dbReference type="Gene3D" id="6.10.340.10">
    <property type="match status" value="1"/>
</dbReference>
<evidence type="ECO:0000256" key="3">
    <source>
        <dbReference type="ARBA" id="ARBA00012438"/>
    </source>
</evidence>
<dbReference type="CDD" id="cd00082">
    <property type="entry name" value="HisKA"/>
    <property type="match status" value="1"/>
</dbReference>
<evidence type="ECO:0000256" key="9">
    <source>
        <dbReference type="ARBA" id="ARBA00023012"/>
    </source>
</evidence>
<dbReference type="InterPro" id="IPR003594">
    <property type="entry name" value="HATPase_dom"/>
</dbReference>
<dbReference type="InterPro" id="IPR004358">
    <property type="entry name" value="Sig_transdc_His_kin-like_C"/>
</dbReference>
<keyword evidence="4" id="KW-0597">Phosphoprotein</keyword>
<dbReference type="PANTHER" id="PTHR45436:SF5">
    <property type="entry name" value="SENSOR HISTIDINE KINASE TRCS"/>
    <property type="match status" value="1"/>
</dbReference>
<dbReference type="CDD" id="cd00075">
    <property type="entry name" value="HATPase"/>
    <property type="match status" value="1"/>
</dbReference>